<keyword evidence="5 6" id="KW-0472">Membrane</keyword>
<evidence type="ECO:0000313" key="8">
    <source>
        <dbReference type="Proteomes" id="UP000297966"/>
    </source>
</evidence>
<reference evidence="7 8" key="1">
    <citation type="submission" date="2019-03" db="EMBL/GenBank/DDBJ databases">
        <title>Bradyrhizobium diversity isolated from nodules of Chamaecrista fasciculata.</title>
        <authorList>
            <person name="Klepa M.S."/>
            <person name="Urquiaga M.O."/>
            <person name="Hungria M."/>
            <person name="Delamuta J.R."/>
        </authorList>
    </citation>
    <scope>NUCLEOTIDE SEQUENCE [LARGE SCALE GENOMIC DNA]</scope>
    <source>
        <strain evidence="7 8">CNPSo 3448</strain>
    </source>
</reference>
<dbReference type="InterPro" id="IPR036259">
    <property type="entry name" value="MFS_trans_sf"/>
</dbReference>
<feature type="transmembrane region" description="Helical" evidence="6">
    <location>
        <begin position="448"/>
        <end position="468"/>
    </location>
</feature>
<comment type="subcellular location">
    <subcellularLocation>
        <location evidence="1">Endomembrane system</location>
        <topology evidence="1">Multi-pass membrane protein</topology>
    </subcellularLocation>
</comment>
<dbReference type="Proteomes" id="UP000297966">
    <property type="component" value="Unassembled WGS sequence"/>
</dbReference>
<dbReference type="InterPro" id="IPR050495">
    <property type="entry name" value="ATG22/LtaA_families"/>
</dbReference>
<gene>
    <name evidence="7" type="ORF">E4K65_15815</name>
</gene>
<keyword evidence="4 6" id="KW-1133">Transmembrane helix</keyword>
<keyword evidence="8" id="KW-1185">Reference proteome</keyword>
<dbReference type="PANTHER" id="PTHR23519">
    <property type="entry name" value="AUTOPHAGY-RELATED PROTEIN 22"/>
    <property type="match status" value="1"/>
</dbReference>
<dbReference type="InterPro" id="IPR024671">
    <property type="entry name" value="Atg22-like"/>
</dbReference>
<keyword evidence="2" id="KW-0813">Transport</keyword>
<evidence type="ECO:0000256" key="3">
    <source>
        <dbReference type="ARBA" id="ARBA00022692"/>
    </source>
</evidence>
<evidence type="ECO:0000256" key="2">
    <source>
        <dbReference type="ARBA" id="ARBA00022448"/>
    </source>
</evidence>
<keyword evidence="3 6" id="KW-0812">Transmembrane</keyword>
<evidence type="ECO:0000256" key="6">
    <source>
        <dbReference type="SAM" id="Phobius"/>
    </source>
</evidence>
<dbReference type="AlphaFoldDB" id="A0A4Y9LY08"/>
<dbReference type="OrthoDB" id="9768783at2"/>
<evidence type="ECO:0000256" key="5">
    <source>
        <dbReference type="ARBA" id="ARBA00023136"/>
    </source>
</evidence>
<evidence type="ECO:0000313" key="7">
    <source>
        <dbReference type="EMBL" id="TFV47697.1"/>
    </source>
</evidence>
<comment type="caution">
    <text evidence="7">The sequence shown here is derived from an EMBL/GenBank/DDBJ whole genome shotgun (WGS) entry which is preliminary data.</text>
</comment>
<dbReference type="RefSeq" id="WP_135174961.1">
    <property type="nucleotide sequence ID" value="NZ_SPQT01000007.1"/>
</dbReference>
<protein>
    <submittedName>
        <fullName evidence="7">MFS transporter</fullName>
    </submittedName>
</protein>
<dbReference type="EMBL" id="SPQT01000007">
    <property type="protein sequence ID" value="TFV47697.1"/>
    <property type="molecule type" value="Genomic_DNA"/>
</dbReference>
<name>A0A4Y9LY08_9BRAD</name>
<feature type="transmembrane region" description="Helical" evidence="6">
    <location>
        <begin position="418"/>
        <end position="442"/>
    </location>
</feature>
<dbReference type="Gene3D" id="1.20.1250.20">
    <property type="entry name" value="MFS general substrate transporter like domains"/>
    <property type="match status" value="1"/>
</dbReference>
<feature type="transmembrane region" description="Helical" evidence="6">
    <location>
        <begin position="335"/>
        <end position="353"/>
    </location>
</feature>
<feature type="transmembrane region" description="Helical" evidence="6">
    <location>
        <begin position="66"/>
        <end position="86"/>
    </location>
</feature>
<dbReference type="Pfam" id="PF11700">
    <property type="entry name" value="ATG22"/>
    <property type="match status" value="1"/>
</dbReference>
<feature type="transmembrane region" description="Helical" evidence="6">
    <location>
        <begin position="304"/>
        <end position="323"/>
    </location>
</feature>
<feature type="transmembrane region" description="Helical" evidence="6">
    <location>
        <begin position="98"/>
        <end position="116"/>
    </location>
</feature>
<accession>A0A4Y9LY08</accession>
<organism evidence="7 8">
    <name type="scientific">Bradyrhizobium niftali</name>
    <dbReference type="NCBI Taxonomy" id="2560055"/>
    <lineage>
        <taxon>Bacteria</taxon>
        <taxon>Pseudomonadati</taxon>
        <taxon>Pseudomonadota</taxon>
        <taxon>Alphaproteobacteria</taxon>
        <taxon>Hyphomicrobiales</taxon>
        <taxon>Nitrobacteraceae</taxon>
        <taxon>Bradyrhizobium</taxon>
    </lineage>
</organism>
<dbReference type="SUPFAM" id="SSF103473">
    <property type="entry name" value="MFS general substrate transporter"/>
    <property type="match status" value="1"/>
</dbReference>
<dbReference type="PANTHER" id="PTHR23519:SF1">
    <property type="entry name" value="AUTOPHAGY-RELATED PROTEIN 22"/>
    <property type="match status" value="1"/>
</dbReference>
<dbReference type="GO" id="GO:0012505">
    <property type="term" value="C:endomembrane system"/>
    <property type="evidence" value="ECO:0007669"/>
    <property type="project" value="UniProtKB-SubCell"/>
</dbReference>
<sequence length="476" mass="51148">MSENVIAASRPVTTANSGSRTLTLSAWSWVGYEATRIPYLVLLKIYIFAPYVSKIMIGDPVLGQTLFARYGFVAGLVGAVTVPFLGASLDRMGPRKPWITACILISLPLLVSLWWAKPDRSGLSVHAVLVIVMALNLLFVYSEILHNAMLGPAVGMSRVGRYSGVSLGVANLVSVAIMTFLLWGFALPGQLHWFGIPDVPLLGFSQASHEMERSIGPLIAALGCVGLLMLLRFTIDAPASGETFLRAIRLGSRDVFALIAGLRKQPNLLKFLIARTFYADGFHTLIIFEGIYASGVMGWHGFKLLSFAVVKIAFAALGGLLAASLNARLGTRRAIIVQISVTVVLLVMVLGTTPDRMIFFWPHDPAAQPLWSGPVFRTVPEIAFMLLSGSMTAFAVASIASGRAMIIQIVPPMRVGSYFGLFGLTASTTVWIAPMLVGILTARFQSQAVGLVPIAVLLTLGAIGMIFVKGGDRLEE</sequence>
<evidence type="ECO:0000256" key="4">
    <source>
        <dbReference type="ARBA" id="ARBA00022989"/>
    </source>
</evidence>
<evidence type="ECO:0000256" key="1">
    <source>
        <dbReference type="ARBA" id="ARBA00004127"/>
    </source>
</evidence>
<feature type="transmembrane region" description="Helical" evidence="6">
    <location>
        <begin position="382"/>
        <end position="406"/>
    </location>
</feature>
<feature type="transmembrane region" description="Helical" evidence="6">
    <location>
        <begin position="215"/>
        <end position="235"/>
    </location>
</feature>
<proteinExistence type="predicted"/>
<feature type="transmembrane region" description="Helical" evidence="6">
    <location>
        <begin position="162"/>
        <end position="185"/>
    </location>
</feature>
<feature type="transmembrane region" description="Helical" evidence="6">
    <location>
        <begin position="122"/>
        <end position="141"/>
    </location>
</feature>